<dbReference type="EMBL" id="BAABFL010000470">
    <property type="protein sequence ID" value="GAA4652139.1"/>
    <property type="molecule type" value="Genomic_DNA"/>
</dbReference>
<dbReference type="Proteomes" id="UP001500604">
    <property type="component" value="Unassembled WGS sequence"/>
</dbReference>
<dbReference type="PANTHER" id="PTHR30287">
    <property type="entry name" value="MEMBRANE COMPONENT OF PREDICTED ABC SUPERFAMILY METABOLITE UPTAKE TRANSPORTER"/>
    <property type="match status" value="1"/>
</dbReference>
<keyword evidence="5 6" id="KW-0472">Membrane</keyword>
<keyword evidence="3 6" id="KW-0812">Transmembrane</keyword>
<dbReference type="PANTHER" id="PTHR30287:SF1">
    <property type="entry name" value="INNER MEMBRANE PROTEIN"/>
    <property type="match status" value="1"/>
</dbReference>
<keyword evidence="9" id="KW-1185">Reference proteome</keyword>
<evidence type="ECO:0000256" key="2">
    <source>
        <dbReference type="ARBA" id="ARBA00022475"/>
    </source>
</evidence>
<evidence type="ECO:0000256" key="6">
    <source>
        <dbReference type="SAM" id="Phobius"/>
    </source>
</evidence>
<feature type="transmembrane region" description="Helical" evidence="6">
    <location>
        <begin position="21"/>
        <end position="44"/>
    </location>
</feature>
<proteinExistence type="predicted"/>
<evidence type="ECO:0000313" key="9">
    <source>
        <dbReference type="Proteomes" id="UP001500604"/>
    </source>
</evidence>
<dbReference type="InterPro" id="IPR038766">
    <property type="entry name" value="Membrane_comp_ABC_pdt"/>
</dbReference>
<comment type="caution">
    <text evidence="8">The sequence shown here is derived from an EMBL/GenBank/DDBJ whole genome shotgun (WGS) entry which is preliminary data.</text>
</comment>
<evidence type="ECO:0000256" key="3">
    <source>
        <dbReference type="ARBA" id="ARBA00022692"/>
    </source>
</evidence>
<feature type="domain" description="ABC3 transporter permease C-terminal" evidence="7">
    <location>
        <begin position="264"/>
        <end position="377"/>
    </location>
</feature>
<feature type="transmembrane region" description="Helical" evidence="6">
    <location>
        <begin position="303"/>
        <end position="329"/>
    </location>
</feature>
<comment type="subcellular location">
    <subcellularLocation>
        <location evidence="1">Cell membrane</location>
        <topology evidence="1">Multi-pass membrane protein</topology>
    </subcellularLocation>
</comment>
<evidence type="ECO:0000259" key="7">
    <source>
        <dbReference type="Pfam" id="PF02687"/>
    </source>
</evidence>
<accession>A0ABP8V9M0</accession>
<protein>
    <submittedName>
        <fullName evidence="8">ABC transporter permease</fullName>
    </submittedName>
</protein>
<feature type="transmembrane region" description="Helical" evidence="6">
    <location>
        <begin position="349"/>
        <end position="373"/>
    </location>
</feature>
<evidence type="ECO:0000256" key="4">
    <source>
        <dbReference type="ARBA" id="ARBA00022989"/>
    </source>
</evidence>
<keyword evidence="4 6" id="KW-1133">Transmembrane helix</keyword>
<feature type="transmembrane region" description="Helical" evidence="6">
    <location>
        <begin position="419"/>
        <end position="442"/>
    </location>
</feature>
<feature type="transmembrane region" description="Helical" evidence="6">
    <location>
        <begin position="795"/>
        <end position="821"/>
    </location>
</feature>
<evidence type="ECO:0000256" key="5">
    <source>
        <dbReference type="ARBA" id="ARBA00023136"/>
    </source>
</evidence>
<feature type="transmembrane region" description="Helical" evidence="6">
    <location>
        <begin position="760"/>
        <end position="783"/>
    </location>
</feature>
<evidence type="ECO:0000256" key="1">
    <source>
        <dbReference type="ARBA" id="ARBA00004651"/>
    </source>
</evidence>
<organism evidence="8 9">
    <name type="scientific">Kistimonas scapharcae</name>
    <dbReference type="NCBI Taxonomy" id="1036133"/>
    <lineage>
        <taxon>Bacteria</taxon>
        <taxon>Pseudomonadati</taxon>
        <taxon>Pseudomonadota</taxon>
        <taxon>Gammaproteobacteria</taxon>
        <taxon>Oceanospirillales</taxon>
        <taxon>Endozoicomonadaceae</taxon>
        <taxon>Kistimonas</taxon>
    </lineage>
</organism>
<dbReference type="Pfam" id="PF02687">
    <property type="entry name" value="FtsX"/>
    <property type="match status" value="2"/>
</dbReference>
<feature type="transmembrane region" description="Helical" evidence="6">
    <location>
        <begin position="393"/>
        <end position="413"/>
    </location>
</feature>
<reference evidence="9" key="1">
    <citation type="journal article" date="2019" name="Int. J. Syst. Evol. Microbiol.">
        <title>The Global Catalogue of Microorganisms (GCM) 10K type strain sequencing project: providing services to taxonomists for standard genome sequencing and annotation.</title>
        <authorList>
            <consortium name="The Broad Institute Genomics Platform"/>
            <consortium name="The Broad Institute Genome Sequencing Center for Infectious Disease"/>
            <person name="Wu L."/>
            <person name="Ma J."/>
        </authorList>
    </citation>
    <scope>NUCLEOTIDE SEQUENCE [LARGE SCALE GENOMIC DNA]</scope>
    <source>
        <strain evidence="9">JCM 17805</strain>
    </source>
</reference>
<feature type="transmembrane region" description="Helical" evidence="6">
    <location>
        <begin position="259"/>
        <end position="279"/>
    </location>
</feature>
<evidence type="ECO:0000313" key="8">
    <source>
        <dbReference type="EMBL" id="GAA4652139.1"/>
    </source>
</evidence>
<feature type="domain" description="ABC3 transporter permease C-terminal" evidence="7">
    <location>
        <begin position="712"/>
        <end position="825"/>
    </location>
</feature>
<keyword evidence="2" id="KW-1003">Cell membrane</keyword>
<name>A0ABP8V9M0_9GAMM</name>
<dbReference type="RefSeq" id="WP_345198648.1">
    <property type="nucleotide sequence ID" value="NZ_BAABFL010000470.1"/>
</dbReference>
<feature type="transmembrane region" description="Helical" evidence="6">
    <location>
        <begin position="470"/>
        <end position="490"/>
    </location>
</feature>
<gene>
    <name evidence="8" type="ORF">GCM10023116_44230</name>
</gene>
<feature type="transmembrane region" description="Helical" evidence="6">
    <location>
        <begin position="706"/>
        <end position="728"/>
    </location>
</feature>
<dbReference type="InterPro" id="IPR003838">
    <property type="entry name" value="ABC3_permease_C"/>
</dbReference>
<sequence>MTLSSLLSTAWRQTHRDLRSGELNLLLVALVLAVTVSTAIGLFGDRLQKGLGRQVAAVIGADLLVQGSRPVDAVIDQKASESGLRHSRTIEFPSVILAGDELQMISAKGVENGYPLRGQVRIADQPFGPDQTTNTIPVPGEAWLEPRLFPLLNITIGDTVTLGEKELRITRAITLESDRGKGFYSFSPRLLFNLADLDDTNLIQPGSRVAWRNLYAGPENALEPFRVWLADNLPKDYRLLDLEDNSRGLNRSLTRVTGFLALASQLAVLLAGIAIAMAARRFARRRYDTVAVLRCLGARRSDILTMVILQLFLILPVAIPPALLLGWFLSEGTVLLLQDLLPAWLPAAGITPILMGAATGMIVLLGFALAPLLRLGGITPLRVLKREPAPAPASAWIVYSLALISLVSLSWYMTGNLSLTLSLTLGAAAILPLTGLLLSFILRLFSRGFNQRQVTLVWRMAMRRLTRQQSLALAQLLAFSLTLMVMAVAMQVRTDLLNQWQDQLPTDAPNYFSLNIQTTDVGPLAAFMKERAISTSQMYPIIRGRLTAINGQPLNEILDEEQQRHNAVNRELNITWSDTLPETNTLISGDWWSPGEEGEVSVESHLAEHLDLSVGDTLSFNFAGRPLTVDVTSLRKVEWENFRPNFYMVMPKATLEDYPATWLNSFHLPQEQRRQLNDMIRSFPALTLIDMDTVINQARQMIQQGILALEAMLVVLFLAGLLVLWASIETTLDERIKESALLRALGTQGLQLQRLQMGEFLLLGSLSGLLAAIGAELCTWLVFTRVLELSWTPTPLLWLLLPLSGAILIGAAGYLGTLRVVRTSPLRLLREGL</sequence>